<name>A0A4E0QIU3_9GAMM</name>
<reference evidence="9 10" key="1">
    <citation type="journal article" date="2016" name="Front. Microbiol.">
        <title>Single-Cell (Meta-)Genomics of a Dimorphic Candidatus Thiomargarita nelsonii Reveals Genomic Plasticity.</title>
        <authorList>
            <person name="Flood B.E."/>
            <person name="Fliss P."/>
            <person name="Jones D.S."/>
            <person name="Dick G.J."/>
            <person name="Jain S."/>
            <person name="Kaster A.K."/>
            <person name="Winkel M."/>
            <person name="Mussmann M."/>
            <person name="Bailey J."/>
        </authorList>
    </citation>
    <scope>NUCLEOTIDE SEQUENCE [LARGE SCALE GENOMIC DNA]</scope>
    <source>
        <strain evidence="9">Hydrate Ridge</strain>
    </source>
</reference>
<dbReference type="AlphaFoldDB" id="A0A4E0QIU3"/>
<keyword evidence="3" id="KW-0547">Nucleotide-binding</keyword>
<gene>
    <name evidence="9" type="ORF">PN36_34605</name>
</gene>
<evidence type="ECO:0000256" key="2">
    <source>
        <dbReference type="ARBA" id="ARBA00022598"/>
    </source>
</evidence>
<dbReference type="InterPro" id="IPR002300">
    <property type="entry name" value="aa-tRNA-synth_Ia"/>
</dbReference>
<proteinExistence type="predicted"/>
<feature type="non-terminal residue" evidence="9">
    <location>
        <position position="1"/>
    </location>
</feature>
<accession>A0A4E0QIU3</accession>
<organism evidence="9 10">
    <name type="scientific">Candidatus Thiomargarita nelsonii</name>
    <dbReference type="NCBI Taxonomy" id="1003181"/>
    <lineage>
        <taxon>Bacteria</taxon>
        <taxon>Pseudomonadati</taxon>
        <taxon>Pseudomonadota</taxon>
        <taxon>Gammaproteobacteria</taxon>
        <taxon>Thiotrichales</taxon>
        <taxon>Thiotrichaceae</taxon>
        <taxon>Thiomargarita</taxon>
    </lineage>
</organism>
<evidence type="ECO:0000256" key="5">
    <source>
        <dbReference type="ARBA" id="ARBA00022917"/>
    </source>
</evidence>
<evidence type="ECO:0000256" key="7">
    <source>
        <dbReference type="ARBA" id="ARBA00029936"/>
    </source>
</evidence>
<dbReference type="EMBL" id="JSZA02000388">
    <property type="protein sequence ID" value="TGN99733.1"/>
    <property type="molecule type" value="Genomic_DNA"/>
</dbReference>
<keyword evidence="4" id="KW-0067">ATP-binding</keyword>
<evidence type="ECO:0000313" key="10">
    <source>
        <dbReference type="Proteomes" id="UP000030428"/>
    </source>
</evidence>
<comment type="caution">
    <text evidence="9">The sequence shown here is derived from an EMBL/GenBank/DDBJ whole genome shotgun (WGS) entry which is preliminary data.</text>
</comment>
<dbReference type="EC" id="6.1.1.9" evidence="1"/>
<evidence type="ECO:0000259" key="8">
    <source>
        <dbReference type="Pfam" id="PF00133"/>
    </source>
</evidence>
<keyword evidence="2" id="KW-0436">Ligase</keyword>
<evidence type="ECO:0000256" key="3">
    <source>
        <dbReference type="ARBA" id="ARBA00022741"/>
    </source>
</evidence>
<dbReference type="PANTHER" id="PTHR11946:SF93">
    <property type="entry name" value="VALINE--TRNA LIGASE, CHLOROPLASTIC_MITOCHONDRIAL 2"/>
    <property type="match status" value="1"/>
</dbReference>
<dbReference type="SUPFAM" id="SSF52374">
    <property type="entry name" value="Nucleotidylyl transferase"/>
    <property type="match status" value="1"/>
</dbReference>
<dbReference type="PANTHER" id="PTHR11946">
    <property type="entry name" value="VALYL-TRNA SYNTHETASES"/>
    <property type="match status" value="1"/>
</dbReference>
<keyword evidence="6" id="KW-0030">Aminoacyl-tRNA synthetase</keyword>
<dbReference type="GO" id="GO:0006438">
    <property type="term" value="P:valyl-tRNA aminoacylation"/>
    <property type="evidence" value="ECO:0007669"/>
    <property type="project" value="InterPro"/>
</dbReference>
<keyword evidence="10" id="KW-1185">Reference proteome</keyword>
<feature type="domain" description="Aminoacyl-tRNA synthetase class Ia" evidence="8">
    <location>
        <begin position="15"/>
        <end position="65"/>
    </location>
</feature>
<dbReference type="Pfam" id="PF00133">
    <property type="entry name" value="tRNA-synt_1"/>
    <property type="match status" value="1"/>
</dbReference>
<dbReference type="Proteomes" id="UP000030428">
    <property type="component" value="Unassembled WGS sequence"/>
</dbReference>
<evidence type="ECO:0000313" key="9">
    <source>
        <dbReference type="EMBL" id="TGN99733.1"/>
    </source>
</evidence>
<protein>
    <recommendedName>
        <fullName evidence="1">valine--tRNA ligase</fullName>
        <ecNumber evidence="1">6.1.1.9</ecNumber>
    </recommendedName>
    <alternativeName>
        <fullName evidence="7">Valyl-tRNA synthetase</fullName>
    </alternativeName>
</protein>
<keyword evidence="5" id="KW-0648">Protein biosynthesis</keyword>
<dbReference type="GO" id="GO:0004832">
    <property type="term" value="F:valine-tRNA ligase activity"/>
    <property type="evidence" value="ECO:0007669"/>
    <property type="project" value="UniProtKB-EC"/>
</dbReference>
<evidence type="ECO:0000256" key="6">
    <source>
        <dbReference type="ARBA" id="ARBA00023146"/>
    </source>
</evidence>
<dbReference type="InterPro" id="IPR002303">
    <property type="entry name" value="Valyl-tRNA_ligase"/>
</dbReference>
<dbReference type="GO" id="GO:0005524">
    <property type="term" value="F:ATP binding"/>
    <property type="evidence" value="ECO:0007669"/>
    <property type="project" value="UniProtKB-KW"/>
</dbReference>
<dbReference type="GO" id="GO:0005829">
    <property type="term" value="C:cytosol"/>
    <property type="evidence" value="ECO:0007669"/>
    <property type="project" value="TreeGrafter"/>
</dbReference>
<evidence type="ECO:0000256" key="1">
    <source>
        <dbReference type="ARBA" id="ARBA00013169"/>
    </source>
</evidence>
<dbReference type="Gene3D" id="3.40.50.620">
    <property type="entry name" value="HUPs"/>
    <property type="match status" value="1"/>
</dbReference>
<sequence>KMEKTYTPHAIEQHWYKTWEEKGYFTPKGTDTPYCIMIPPPNVTGTLHINAIKLRATIKDCLQKYFR</sequence>
<dbReference type="InterPro" id="IPR014729">
    <property type="entry name" value="Rossmann-like_a/b/a_fold"/>
</dbReference>
<evidence type="ECO:0000256" key="4">
    <source>
        <dbReference type="ARBA" id="ARBA00022840"/>
    </source>
</evidence>